<keyword evidence="2 4" id="KW-0378">Hydrolase</keyword>
<evidence type="ECO:0000313" key="5">
    <source>
        <dbReference type="Proteomes" id="UP001595640"/>
    </source>
</evidence>
<dbReference type="InterPro" id="IPR006381">
    <property type="entry name" value="HAD-SF-IIB-MPGP"/>
</dbReference>
<dbReference type="SFLD" id="SFLDG01140">
    <property type="entry name" value="C2.B:_Phosphomannomutase_and_P"/>
    <property type="match status" value="1"/>
</dbReference>
<sequence length="279" mass="30944">MQEVTSPPRLVFTDLDGSLLDHHDYDWEPARPWLNRLAAAGVPVIPVTSKTRAELLPLRRELGLEQTPFIAENGAIIGLPAAWQHARLDRDPANVDGLRVKALGVDIDFLTRRLRVIRERLQADFRCLPDMSIEEIVEATGLDAPRAELARAREGSIPLLWHDSEAKLDALQEMLINDNLTLTQGGRFWHVMGSADKGRAVNWLMARFAALRGVAPWSLGLGDGPNDVALLKATDAAVLIRGVHSHPVEIEHPSLYRTQTAGPRGWAEGMEHWLGKELS</sequence>
<dbReference type="NCBIfam" id="TIGR01486">
    <property type="entry name" value="HAD-SF-IIB-MPGP"/>
    <property type="match status" value="1"/>
</dbReference>
<dbReference type="PANTHER" id="PTHR10000:SF8">
    <property type="entry name" value="HAD SUPERFAMILY HYDROLASE-LIKE, TYPE 3"/>
    <property type="match status" value="1"/>
</dbReference>
<dbReference type="InterPro" id="IPR023214">
    <property type="entry name" value="HAD_sf"/>
</dbReference>
<dbReference type="InterPro" id="IPR006379">
    <property type="entry name" value="HAD-SF_hydro_IIB"/>
</dbReference>
<accession>A0ABV7LYK5</accession>
<dbReference type="PANTHER" id="PTHR10000">
    <property type="entry name" value="PHOSPHOSERINE PHOSPHATASE"/>
    <property type="match status" value="1"/>
</dbReference>
<keyword evidence="1" id="KW-0479">Metal-binding</keyword>
<protein>
    <submittedName>
        <fullName evidence="4">HAD-IIB family hydrolase</fullName>
    </submittedName>
</protein>
<dbReference type="InterPro" id="IPR036412">
    <property type="entry name" value="HAD-like_sf"/>
</dbReference>
<dbReference type="SFLD" id="SFLDS00003">
    <property type="entry name" value="Haloacid_Dehalogenase"/>
    <property type="match status" value="1"/>
</dbReference>
<keyword evidence="3" id="KW-0460">Magnesium</keyword>
<dbReference type="RefSeq" id="WP_019017154.1">
    <property type="nucleotide sequence ID" value="NZ_BMXD01000003.1"/>
</dbReference>
<dbReference type="NCBIfam" id="TIGR01484">
    <property type="entry name" value="HAD-SF-IIB"/>
    <property type="match status" value="1"/>
</dbReference>
<dbReference type="Gene3D" id="3.30.980.20">
    <property type="entry name" value="Putative mannosyl-3-phosphoglycerate phosphatase, domain 2"/>
    <property type="match status" value="1"/>
</dbReference>
<evidence type="ECO:0000256" key="1">
    <source>
        <dbReference type="ARBA" id="ARBA00022723"/>
    </source>
</evidence>
<dbReference type="SFLD" id="SFLDG01142">
    <property type="entry name" value="C2.B.2:_Mannosyl-3-phosphoglyc"/>
    <property type="match status" value="1"/>
</dbReference>
<dbReference type="EMBL" id="JBHRUH010000012">
    <property type="protein sequence ID" value="MFC3291711.1"/>
    <property type="molecule type" value="Genomic_DNA"/>
</dbReference>
<dbReference type="Pfam" id="PF08282">
    <property type="entry name" value="Hydrolase_3"/>
    <property type="match status" value="1"/>
</dbReference>
<name>A0ABV7LYK5_9GAMM</name>
<dbReference type="SUPFAM" id="SSF56784">
    <property type="entry name" value="HAD-like"/>
    <property type="match status" value="1"/>
</dbReference>
<comment type="caution">
    <text evidence="4">The sequence shown here is derived from an EMBL/GenBank/DDBJ whole genome shotgun (WGS) entry which is preliminary data.</text>
</comment>
<dbReference type="GO" id="GO:0016787">
    <property type="term" value="F:hydrolase activity"/>
    <property type="evidence" value="ECO:0007669"/>
    <property type="project" value="UniProtKB-KW"/>
</dbReference>
<evidence type="ECO:0000313" key="4">
    <source>
        <dbReference type="EMBL" id="MFC3291711.1"/>
    </source>
</evidence>
<organism evidence="4 5">
    <name type="scientific">Modicisalibacter luteus</name>
    <dbReference type="NCBI Taxonomy" id="453962"/>
    <lineage>
        <taxon>Bacteria</taxon>
        <taxon>Pseudomonadati</taxon>
        <taxon>Pseudomonadota</taxon>
        <taxon>Gammaproteobacteria</taxon>
        <taxon>Oceanospirillales</taxon>
        <taxon>Halomonadaceae</taxon>
        <taxon>Modicisalibacter</taxon>
    </lineage>
</organism>
<dbReference type="Gene3D" id="3.40.50.1000">
    <property type="entry name" value="HAD superfamily/HAD-like"/>
    <property type="match status" value="1"/>
</dbReference>
<keyword evidence="5" id="KW-1185">Reference proteome</keyword>
<gene>
    <name evidence="4" type="ORF">ACFOEI_06485</name>
</gene>
<proteinExistence type="predicted"/>
<evidence type="ECO:0000256" key="2">
    <source>
        <dbReference type="ARBA" id="ARBA00022801"/>
    </source>
</evidence>
<reference evidence="5" key="1">
    <citation type="journal article" date="2019" name="Int. J. Syst. Evol. Microbiol.">
        <title>The Global Catalogue of Microorganisms (GCM) 10K type strain sequencing project: providing services to taxonomists for standard genome sequencing and annotation.</title>
        <authorList>
            <consortium name="The Broad Institute Genomics Platform"/>
            <consortium name="The Broad Institute Genome Sequencing Center for Infectious Disease"/>
            <person name="Wu L."/>
            <person name="Ma J."/>
        </authorList>
    </citation>
    <scope>NUCLEOTIDE SEQUENCE [LARGE SCALE GENOMIC DNA]</scope>
    <source>
        <strain evidence="5">KCTC 12847</strain>
    </source>
</reference>
<dbReference type="Proteomes" id="UP001595640">
    <property type="component" value="Unassembled WGS sequence"/>
</dbReference>
<evidence type="ECO:0000256" key="3">
    <source>
        <dbReference type="ARBA" id="ARBA00022842"/>
    </source>
</evidence>